<keyword evidence="5 11" id="KW-1133">Transmembrane helix</keyword>
<keyword evidence="4 10" id="KW-0812">Transmembrane</keyword>
<evidence type="ECO:0000256" key="1">
    <source>
        <dbReference type="ARBA" id="ARBA00004651"/>
    </source>
</evidence>
<evidence type="ECO:0000313" key="14">
    <source>
        <dbReference type="Proteomes" id="UP001235939"/>
    </source>
</evidence>
<reference evidence="13 14" key="1">
    <citation type="submission" date="2022-01" db="EMBL/GenBank/DDBJ databases">
        <title>A chromosomal length assembly of Cordylochernes scorpioides.</title>
        <authorList>
            <person name="Zeh D."/>
            <person name="Zeh J."/>
        </authorList>
    </citation>
    <scope>NUCLEOTIDE SEQUENCE [LARGE SCALE GENOMIC DNA]</scope>
    <source>
        <strain evidence="13">IN4F17</strain>
        <tissue evidence="13">Whole Body</tissue>
    </source>
</reference>
<feature type="transmembrane region" description="Helical" evidence="11">
    <location>
        <begin position="15"/>
        <end position="42"/>
    </location>
</feature>
<feature type="domain" description="G-protein coupled receptors family 1 profile" evidence="12">
    <location>
        <begin position="33"/>
        <end position="286"/>
    </location>
</feature>
<dbReference type="PANTHER" id="PTHR24228">
    <property type="entry name" value="B2 BRADYKININ RECEPTOR/ANGIOTENSIN II RECEPTOR"/>
    <property type="match status" value="1"/>
</dbReference>
<evidence type="ECO:0000256" key="3">
    <source>
        <dbReference type="ARBA" id="ARBA00022475"/>
    </source>
</evidence>
<evidence type="ECO:0000256" key="7">
    <source>
        <dbReference type="ARBA" id="ARBA00023136"/>
    </source>
</evidence>
<keyword evidence="8 10" id="KW-0675">Receptor</keyword>
<keyword evidence="9 10" id="KW-0807">Transducer</keyword>
<keyword evidence="7 11" id="KW-0472">Membrane</keyword>
<organism evidence="13 14">
    <name type="scientific">Cordylochernes scorpioides</name>
    <dbReference type="NCBI Taxonomy" id="51811"/>
    <lineage>
        <taxon>Eukaryota</taxon>
        <taxon>Metazoa</taxon>
        <taxon>Ecdysozoa</taxon>
        <taxon>Arthropoda</taxon>
        <taxon>Chelicerata</taxon>
        <taxon>Arachnida</taxon>
        <taxon>Pseudoscorpiones</taxon>
        <taxon>Cheliferoidea</taxon>
        <taxon>Chernetidae</taxon>
        <taxon>Cordylochernes</taxon>
    </lineage>
</organism>
<dbReference type="Gene3D" id="1.20.1070.10">
    <property type="entry name" value="Rhodopsin 7-helix transmembrane proteins"/>
    <property type="match status" value="1"/>
</dbReference>
<feature type="transmembrane region" description="Helical" evidence="11">
    <location>
        <begin position="237"/>
        <end position="257"/>
    </location>
</feature>
<comment type="subcellular location">
    <subcellularLocation>
        <location evidence="1">Cell membrane</location>
        <topology evidence="1">Multi-pass membrane protein</topology>
    </subcellularLocation>
</comment>
<feature type="transmembrane region" description="Helical" evidence="11">
    <location>
        <begin position="269"/>
        <end position="288"/>
    </location>
</feature>
<keyword evidence="6 10" id="KW-0297">G-protein coupled receptor</keyword>
<dbReference type="PRINTS" id="PR00237">
    <property type="entry name" value="GPCRRHODOPSN"/>
</dbReference>
<dbReference type="PANTHER" id="PTHR24228:SF74">
    <property type="entry name" value="G-PROTEIN COUPLED RECEPTORS FAMILY 1 PROFILE DOMAIN-CONTAINING PROTEIN"/>
    <property type="match status" value="1"/>
</dbReference>
<evidence type="ECO:0000256" key="10">
    <source>
        <dbReference type="RuleBase" id="RU000688"/>
    </source>
</evidence>
<proteinExistence type="inferred from homology"/>
<protein>
    <recommendedName>
        <fullName evidence="12">G-protein coupled receptors family 1 profile domain-containing protein</fullName>
    </recommendedName>
</protein>
<feature type="transmembrane region" description="Helical" evidence="11">
    <location>
        <begin position="90"/>
        <end position="112"/>
    </location>
</feature>
<dbReference type="SUPFAM" id="SSF81321">
    <property type="entry name" value="Family A G protein-coupled receptor-like"/>
    <property type="match status" value="1"/>
</dbReference>
<feature type="transmembrane region" description="Helical" evidence="11">
    <location>
        <begin position="133"/>
        <end position="153"/>
    </location>
</feature>
<evidence type="ECO:0000313" key="13">
    <source>
        <dbReference type="EMBL" id="UYV79948.1"/>
    </source>
</evidence>
<evidence type="ECO:0000256" key="11">
    <source>
        <dbReference type="SAM" id="Phobius"/>
    </source>
</evidence>
<evidence type="ECO:0000256" key="9">
    <source>
        <dbReference type="ARBA" id="ARBA00023224"/>
    </source>
</evidence>
<sequence>METMEEAQDGFNSMFIYFAVVCIFIVIVVGAVGNMVTIIALLKCPKTRTATTAFIINLSLVDFIFCVLCLPFSASIYLNHSWVHGDALCILFPLLRYSNVGLSVLSIVAITINRYIFIAHPALYSTVYSRKSHVAAMIAGIWLFSFSLMIPPLTGKWGKFGFDPDIISCTILEVNGRSPKQFLFLLGFLLPALAIVLCYLRIFWVIYQSRSRLNSYGSPGNQGFSIRPSEWRLTRTVLIIFCSFLFCYLPITIIKQVANRKQLYAEIHVLGNLLLYLGACINPVLYGATNPLYRKAYRNLLPCLRSDPPTSSTSHSAENKV</sequence>
<dbReference type="PROSITE" id="PS00237">
    <property type="entry name" value="G_PROTEIN_RECEP_F1_1"/>
    <property type="match status" value="1"/>
</dbReference>
<dbReference type="EMBL" id="CP092880">
    <property type="protein sequence ID" value="UYV79948.1"/>
    <property type="molecule type" value="Genomic_DNA"/>
</dbReference>
<dbReference type="Proteomes" id="UP001235939">
    <property type="component" value="Chromosome 18"/>
</dbReference>
<evidence type="ECO:0000256" key="2">
    <source>
        <dbReference type="ARBA" id="ARBA00010663"/>
    </source>
</evidence>
<evidence type="ECO:0000256" key="8">
    <source>
        <dbReference type="ARBA" id="ARBA00023170"/>
    </source>
</evidence>
<dbReference type="PROSITE" id="PS50262">
    <property type="entry name" value="G_PROTEIN_RECEP_F1_2"/>
    <property type="match status" value="1"/>
</dbReference>
<evidence type="ECO:0000256" key="4">
    <source>
        <dbReference type="ARBA" id="ARBA00022692"/>
    </source>
</evidence>
<comment type="similarity">
    <text evidence="2 10">Belongs to the G-protein coupled receptor 1 family.</text>
</comment>
<keyword evidence="3" id="KW-1003">Cell membrane</keyword>
<dbReference type="SMART" id="SM01381">
    <property type="entry name" value="7TM_GPCR_Srsx"/>
    <property type="match status" value="1"/>
</dbReference>
<evidence type="ECO:0000256" key="6">
    <source>
        <dbReference type="ARBA" id="ARBA00023040"/>
    </source>
</evidence>
<keyword evidence="14" id="KW-1185">Reference proteome</keyword>
<dbReference type="Pfam" id="PF00001">
    <property type="entry name" value="7tm_1"/>
    <property type="match status" value="1"/>
</dbReference>
<gene>
    <name evidence="13" type="ORF">LAZ67_18001168</name>
</gene>
<name>A0ABY6LJA2_9ARAC</name>
<accession>A0ABY6LJA2</accession>
<evidence type="ECO:0000259" key="12">
    <source>
        <dbReference type="PROSITE" id="PS50262"/>
    </source>
</evidence>
<dbReference type="InterPro" id="IPR017452">
    <property type="entry name" value="GPCR_Rhodpsn_7TM"/>
</dbReference>
<feature type="transmembrane region" description="Helical" evidence="11">
    <location>
        <begin position="54"/>
        <end position="78"/>
    </location>
</feature>
<feature type="transmembrane region" description="Helical" evidence="11">
    <location>
        <begin position="182"/>
        <end position="207"/>
    </location>
</feature>
<evidence type="ECO:0000256" key="5">
    <source>
        <dbReference type="ARBA" id="ARBA00022989"/>
    </source>
</evidence>
<dbReference type="InterPro" id="IPR000276">
    <property type="entry name" value="GPCR_Rhodpsn"/>
</dbReference>